<dbReference type="Proteomes" id="UP000325289">
    <property type="component" value="Unassembled WGS sequence"/>
</dbReference>
<evidence type="ECO:0000313" key="2">
    <source>
        <dbReference type="Proteomes" id="UP000325289"/>
    </source>
</evidence>
<sequence length="414" mass="47649">MDALSDRELHDASHLTEDQLSLRYKLTPTDARQTVLRDRWLATPDVKLSDYRFEARFDWIEIGVSTNKPVVPVHDVQPKLKKALDDPIRGGVHVTSKLNRNKLEETRDLLILLHDPSRRRFEKIFNVLEQQFGVMGSEGWVQHEVWSWELAVDIYPKRTRARDDDDMIARRVQMSELIRKHVAPSPMLMTGMFLDPKDWMRSHDGVELMPQFAGSLGQRAQHLKDTHKLHLSAADPDNHRAAAIDNTVYIAAKYRVGKYRLQDKIRDKRKRGQRTPPLPVDERRTRIEITVGSHQDTGLEERYETGINTIDDIASYSFDTLRRDLFNFELPTLAKDETGHPAEEELAVFSKTGSLGLKLMAQGRRVIERAKGIRDGTGRLLLPVRQKAHNLRFEDLNCKIRDALKAVATTFEEG</sequence>
<name>A0A1I2EN89_9RHOB</name>
<accession>A0A1I2EN89</accession>
<dbReference type="EMBL" id="FOMS01000026">
    <property type="protein sequence ID" value="SFE93821.1"/>
    <property type="molecule type" value="Genomic_DNA"/>
</dbReference>
<proteinExistence type="predicted"/>
<organism evidence="1 2">
    <name type="scientific">Roseivivax sediminis</name>
    <dbReference type="NCBI Taxonomy" id="936889"/>
    <lineage>
        <taxon>Bacteria</taxon>
        <taxon>Pseudomonadati</taxon>
        <taxon>Pseudomonadota</taxon>
        <taxon>Alphaproteobacteria</taxon>
        <taxon>Rhodobacterales</taxon>
        <taxon>Roseobacteraceae</taxon>
        <taxon>Roseivivax</taxon>
    </lineage>
</organism>
<reference evidence="1 2" key="1">
    <citation type="submission" date="2016-10" db="EMBL/GenBank/DDBJ databases">
        <authorList>
            <person name="Varghese N."/>
            <person name="Submissions S."/>
        </authorList>
    </citation>
    <scope>NUCLEOTIDE SEQUENCE [LARGE SCALE GENOMIC DNA]</scope>
    <source>
        <strain evidence="2">YIM D21,KCTC 23444,ACCC 10710</strain>
    </source>
</reference>
<protein>
    <submittedName>
        <fullName evidence="1">Uncharacterized protein</fullName>
    </submittedName>
</protein>
<dbReference type="AlphaFoldDB" id="A0A1I2EN89"/>
<gene>
    <name evidence="1" type="ORF">SAMN04515678_1269</name>
</gene>
<keyword evidence="2" id="KW-1185">Reference proteome</keyword>
<evidence type="ECO:0000313" key="1">
    <source>
        <dbReference type="EMBL" id="SFE93821.1"/>
    </source>
</evidence>